<dbReference type="Gene3D" id="3.30.70.20">
    <property type="match status" value="1"/>
</dbReference>
<dbReference type="InterPro" id="IPR017896">
    <property type="entry name" value="4Fe4S_Fe-S-bd"/>
</dbReference>
<dbReference type="PROSITE" id="PS51379">
    <property type="entry name" value="4FE4S_FER_2"/>
    <property type="match status" value="2"/>
</dbReference>
<dbReference type="HOGENOM" id="CLU_504920_0_0_7"/>
<gene>
    <name evidence="5" type="ordered locus">Desti_2029</name>
</gene>
<evidence type="ECO:0000256" key="2">
    <source>
        <dbReference type="ARBA" id="ARBA00023004"/>
    </source>
</evidence>
<dbReference type="Gene3D" id="3.30.420.480">
    <property type="entry name" value="Domain of unknown function (DUF4445)"/>
    <property type="match status" value="1"/>
</dbReference>
<evidence type="ECO:0000313" key="6">
    <source>
        <dbReference type="Proteomes" id="UP000006055"/>
    </source>
</evidence>
<keyword evidence="6" id="KW-1185">Reference proteome</keyword>
<organism evidence="5 6">
    <name type="scientific">Desulfomonile tiedjei (strain ATCC 49306 / DSM 6799 / DCB-1)</name>
    <dbReference type="NCBI Taxonomy" id="706587"/>
    <lineage>
        <taxon>Bacteria</taxon>
        <taxon>Pseudomonadati</taxon>
        <taxon>Thermodesulfobacteriota</taxon>
        <taxon>Desulfomonilia</taxon>
        <taxon>Desulfomonilales</taxon>
        <taxon>Desulfomonilaceae</taxon>
        <taxon>Desulfomonile</taxon>
    </lineage>
</organism>
<evidence type="ECO:0000259" key="4">
    <source>
        <dbReference type="PROSITE" id="PS51379"/>
    </source>
</evidence>
<proteinExistence type="predicted"/>
<dbReference type="RefSeq" id="WP_014809876.1">
    <property type="nucleotide sequence ID" value="NC_018025.1"/>
</dbReference>
<dbReference type="SUPFAM" id="SSF53067">
    <property type="entry name" value="Actin-like ATPase domain"/>
    <property type="match status" value="1"/>
</dbReference>
<feature type="domain" description="4Fe-4S ferredoxin-type" evidence="4">
    <location>
        <begin position="474"/>
        <end position="503"/>
    </location>
</feature>
<protein>
    <submittedName>
        <fullName evidence="5">Putative metal-binding protein</fullName>
    </submittedName>
</protein>
<dbReference type="STRING" id="706587.Desti_2029"/>
<keyword evidence="2" id="KW-0408">Iron</keyword>
<dbReference type="InterPro" id="IPR017900">
    <property type="entry name" value="4Fe4S_Fe_S_CS"/>
</dbReference>
<dbReference type="PATRIC" id="fig|706587.4.peg.2331"/>
<keyword evidence="3" id="KW-0411">Iron-sulfur</keyword>
<dbReference type="PANTHER" id="PTHR42895:SF2">
    <property type="entry name" value="IRON-SULFUR CLUSTER PROTEIN"/>
    <property type="match status" value="1"/>
</dbReference>
<dbReference type="PANTHER" id="PTHR42895">
    <property type="entry name" value="IRON-SULFUR CLUSTER-BINDING PROTEIN-RELATED"/>
    <property type="match status" value="1"/>
</dbReference>
<dbReference type="Pfam" id="PF17651">
    <property type="entry name" value="Raco_middle"/>
    <property type="match status" value="1"/>
</dbReference>
<keyword evidence="1" id="KW-0479">Metal-binding</keyword>
<dbReference type="PROSITE" id="PS00198">
    <property type="entry name" value="4FE4S_FER_1"/>
    <property type="match status" value="1"/>
</dbReference>
<sequence>MTRLAIAMDLGTSGFRAHAIDLNSREIISTAITTRHPLPGANVIDHLHFALEMSVEIAGNVMMEAVNKVLGRLRVPLDDVVRLAVCGNPIQLSLFQRIEIRDLAFAGKRKLEALGVVPPKRDATVLTASQIRGLMIPAEAEVLIPPAVRHEIGADALAMMIQTGMLERDETSLTTDYGTNAEMALFHQGQVITGSTAAGPALEGQQITCGMLAMPGAISDLNRVDHLHRLIVLDQDMLSIMGPLINLETGNVREAGEIEPVGITGTGTVAIVSQGLEANLVRLPRINTLDAEFHLSSDINFTEEDLKEAGKAIGSVRAGHVTLCHEAGIDMGDVVTAYMSGASGTYVDALKAQRLGMIPPRVKTIYQVGNTSLAMARDLVLDPKKLDMMSDLAKNLRQTHCMFAASKVFEKIYILELSFWTEGMPFSQYQAFLRRYGFPELLTIEGSPEVIRTVRRDIDDLGRLGLVTVPDVGQIVQVQFEECTACFECVASCPEKAIRHLEGSDPPVLILDQSLCNGVACRRCERACPPKGFSLERFFKE</sequence>
<dbReference type="InterPro" id="IPR043129">
    <property type="entry name" value="ATPase_NBD"/>
</dbReference>
<dbReference type="eggNOG" id="COG1145">
    <property type="taxonomic scope" value="Bacteria"/>
</dbReference>
<dbReference type="GO" id="GO:0046872">
    <property type="term" value="F:metal ion binding"/>
    <property type="evidence" value="ECO:0007669"/>
    <property type="project" value="UniProtKB-KW"/>
</dbReference>
<dbReference type="Proteomes" id="UP000006055">
    <property type="component" value="Chromosome"/>
</dbReference>
<dbReference type="SUPFAM" id="SSF54862">
    <property type="entry name" value="4Fe-4S ferredoxins"/>
    <property type="match status" value="1"/>
</dbReference>
<reference evidence="6" key="1">
    <citation type="submission" date="2012-06" db="EMBL/GenBank/DDBJ databases">
        <title>Complete sequence of chromosome of Desulfomonile tiedjei DSM 6799.</title>
        <authorList>
            <person name="Lucas S."/>
            <person name="Copeland A."/>
            <person name="Lapidus A."/>
            <person name="Glavina del Rio T."/>
            <person name="Dalin E."/>
            <person name="Tice H."/>
            <person name="Bruce D."/>
            <person name="Goodwin L."/>
            <person name="Pitluck S."/>
            <person name="Peters L."/>
            <person name="Ovchinnikova G."/>
            <person name="Zeytun A."/>
            <person name="Lu M."/>
            <person name="Kyrpides N."/>
            <person name="Mavromatis K."/>
            <person name="Ivanova N."/>
            <person name="Brettin T."/>
            <person name="Detter J.C."/>
            <person name="Han C."/>
            <person name="Larimer F."/>
            <person name="Land M."/>
            <person name="Hauser L."/>
            <person name="Markowitz V."/>
            <person name="Cheng J.-F."/>
            <person name="Hugenholtz P."/>
            <person name="Woyke T."/>
            <person name="Wu D."/>
            <person name="Spring S."/>
            <person name="Schroeder M."/>
            <person name="Brambilla E."/>
            <person name="Klenk H.-P."/>
            <person name="Eisen J.A."/>
        </authorList>
    </citation>
    <scope>NUCLEOTIDE SEQUENCE [LARGE SCALE GENOMIC DNA]</scope>
    <source>
        <strain evidence="6">ATCC 49306 / DSM 6799 / DCB-1</strain>
    </source>
</reference>
<dbReference type="InterPro" id="IPR052911">
    <property type="entry name" value="Corrinoid_activation_enz"/>
</dbReference>
<name>I4C591_DESTA</name>
<evidence type="ECO:0000256" key="3">
    <source>
        <dbReference type="ARBA" id="ARBA00023014"/>
    </source>
</evidence>
<dbReference type="AlphaFoldDB" id="I4C591"/>
<dbReference type="Pfam" id="PF14574">
    <property type="entry name" value="RACo_C_ter"/>
    <property type="match status" value="1"/>
</dbReference>
<dbReference type="GO" id="GO:0051536">
    <property type="term" value="F:iron-sulfur cluster binding"/>
    <property type="evidence" value="ECO:0007669"/>
    <property type="project" value="UniProtKB-KW"/>
</dbReference>
<accession>I4C591</accession>
<dbReference type="NCBIfam" id="TIGR04270">
    <property type="entry name" value="Rama_corrin_act"/>
    <property type="match status" value="1"/>
</dbReference>
<feature type="domain" description="4Fe-4S ferredoxin-type" evidence="4">
    <location>
        <begin position="507"/>
        <end position="538"/>
    </location>
</feature>
<dbReference type="InterPro" id="IPR042259">
    <property type="entry name" value="Raco-like_middle_sf"/>
</dbReference>
<evidence type="ECO:0000256" key="1">
    <source>
        <dbReference type="ARBA" id="ARBA00022723"/>
    </source>
</evidence>
<dbReference type="KEGG" id="dti:Desti_2029"/>
<dbReference type="OrthoDB" id="9810588at2"/>
<dbReference type="eggNOG" id="COG3894">
    <property type="taxonomic scope" value="Bacteria"/>
</dbReference>
<dbReference type="InterPro" id="IPR041414">
    <property type="entry name" value="Raco-like_middle"/>
</dbReference>
<dbReference type="EMBL" id="CP003360">
    <property type="protein sequence ID" value="AFM24732.1"/>
    <property type="molecule type" value="Genomic_DNA"/>
</dbReference>
<dbReference type="InterPro" id="IPR026339">
    <property type="entry name" value="RamA_corrin_act"/>
</dbReference>
<evidence type="ECO:0000313" key="5">
    <source>
        <dbReference type="EMBL" id="AFM24732.1"/>
    </source>
</evidence>
<dbReference type="InterPro" id="IPR027980">
    <property type="entry name" value="RACo_C"/>
</dbReference>